<gene>
    <name evidence="1" type="ORF">Tco_0728813</name>
</gene>
<proteinExistence type="predicted"/>
<sequence length="117" mass="13484">MALEAIQRKNRILPAKKENKTGSRSVQVHALCILDQAVHITYDGDIFFKAHEFCRRKVPMGKHTCFVRDSKGYIFLKGSHGTTCTRYRIDDLRSLLPDMLAVQSFPKSNSWLWRSSL</sequence>
<name>A0ABQ4YN19_9ASTR</name>
<reference evidence="1" key="2">
    <citation type="submission" date="2022-01" db="EMBL/GenBank/DDBJ databases">
        <authorList>
            <person name="Yamashiro T."/>
            <person name="Shiraishi A."/>
            <person name="Satake H."/>
            <person name="Nakayama K."/>
        </authorList>
    </citation>
    <scope>NUCLEOTIDE SEQUENCE</scope>
</reference>
<evidence type="ECO:0000313" key="1">
    <source>
        <dbReference type="EMBL" id="GJS78932.1"/>
    </source>
</evidence>
<protein>
    <submittedName>
        <fullName evidence="1">Uncharacterized protein</fullName>
    </submittedName>
</protein>
<evidence type="ECO:0000313" key="2">
    <source>
        <dbReference type="Proteomes" id="UP001151760"/>
    </source>
</evidence>
<reference evidence="1" key="1">
    <citation type="journal article" date="2022" name="Int. J. Mol. Sci.">
        <title>Draft Genome of Tanacetum Coccineum: Genomic Comparison of Closely Related Tanacetum-Family Plants.</title>
        <authorList>
            <person name="Yamashiro T."/>
            <person name="Shiraishi A."/>
            <person name="Nakayama K."/>
            <person name="Satake H."/>
        </authorList>
    </citation>
    <scope>NUCLEOTIDE SEQUENCE</scope>
</reference>
<dbReference type="EMBL" id="BQNB010010561">
    <property type="protein sequence ID" value="GJS78932.1"/>
    <property type="molecule type" value="Genomic_DNA"/>
</dbReference>
<organism evidence="1 2">
    <name type="scientific">Tanacetum coccineum</name>
    <dbReference type="NCBI Taxonomy" id="301880"/>
    <lineage>
        <taxon>Eukaryota</taxon>
        <taxon>Viridiplantae</taxon>
        <taxon>Streptophyta</taxon>
        <taxon>Embryophyta</taxon>
        <taxon>Tracheophyta</taxon>
        <taxon>Spermatophyta</taxon>
        <taxon>Magnoliopsida</taxon>
        <taxon>eudicotyledons</taxon>
        <taxon>Gunneridae</taxon>
        <taxon>Pentapetalae</taxon>
        <taxon>asterids</taxon>
        <taxon>campanulids</taxon>
        <taxon>Asterales</taxon>
        <taxon>Asteraceae</taxon>
        <taxon>Asteroideae</taxon>
        <taxon>Anthemideae</taxon>
        <taxon>Anthemidinae</taxon>
        <taxon>Tanacetum</taxon>
    </lineage>
</organism>
<comment type="caution">
    <text evidence="1">The sequence shown here is derived from an EMBL/GenBank/DDBJ whole genome shotgun (WGS) entry which is preliminary data.</text>
</comment>
<dbReference type="Proteomes" id="UP001151760">
    <property type="component" value="Unassembled WGS sequence"/>
</dbReference>
<accession>A0ABQ4YN19</accession>
<keyword evidence="2" id="KW-1185">Reference proteome</keyword>